<keyword evidence="1" id="KW-0378">Hydrolase</keyword>
<reference evidence="1" key="1">
    <citation type="journal article" date="2021" name="Environ. Microbiol.">
        <title>Gene family expansions and transcriptome signatures uncover fungal adaptations to wood decay.</title>
        <authorList>
            <person name="Hage H."/>
            <person name="Miyauchi S."/>
            <person name="Viragh M."/>
            <person name="Drula E."/>
            <person name="Min B."/>
            <person name="Chaduli D."/>
            <person name="Navarro D."/>
            <person name="Favel A."/>
            <person name="Norest M."/>
            <person name="Lesage-Meessen L."/>
            <person name="Balint B."/>
            <person name="Merenyi Z."/>
            <person name="de Eugenio L."/>
            <person name="Morin E."/>
            <person name="Martinez A.T."/>
            <person name="Baldrian P."/>
            <person name="Stursova M."/>
            <person name="Martinez M.J."/>
            <person name="Novotny C."/>
            <person name="Magnuson J.K."/>
            <person name="Spatafora J.W."/>
            <person name="Maurice S."/>
            <person name="Pangilinan J."/>
            <person name="Andreopoulos W."/>
            <person name="LaButti K."/>
            <person name="Hundley H."/>
            <person name="Na H."/>
            <person name="Kuo A."/>
            <person name="Barry K."/>
            <person name="Lipzen A."/>
            <person name="Henrissat B."/>
            <person name="Riley R."/>
            <person name="Ahrendt S."/>
            <person name="Nagy L.G."/>
            <person name="Grigoriev I.V."/>
            <person name="Martin F."/>
            <person name="Rosso M.N."/>
        </authorList>
    </citation>
    <scope>NUCLEOTIDE SEQUENCE</scope>
    <source>
        <strain evidence="1">CBS 384.51</strain>
    </source>
</reference>
<proteinExistence type="predicted"/>
<sequence>MKAQTLDASYPSTFDASTCARRGLCPVSRLNDPGSNAALEHHSLYYEQHGTGPERVIFISGLNVSSLAWVWQIQHFVQDPKYSVLVYDNCGVGNSDTPLGPYTTSGMAEDLITLLDFIGWKESRALHIVGVSFGGMIAQELATRIPDRIASLLLAATSSGGWPWANFPPLRGVLSIAGVALTSDNETKISHILEGGFPREWLETKAEDDKRDSTNREVVAQLYRDILERSRPQSFVGQLFQMAAALTHNVPPFRLRAISENIPKVLILTGDGDQLVRPSRSVHLKECMPEAEFVQWESTGHGLHTQHNRRFNEVLERVFEEGRVRSNGERLPWREGDSQV</sequence>
<keyword evidence="2" id="KW-1185">Reference proteome</keyword>
<organism evidence="1 2">
    <name type="scientific">Irpex rosettiformis</name>
    <dbReference type="NCBI Taxonomy" id="378272"/>
    <lineage>
        <taxon>Eukaryota</taxon>
        <taxon>Fungi</taxon>
        <taxon>Dikarya</taxon>
        <taxon>Basidiomycota</taxon>
        <taxon>Agaricomycotina</taxon>
        <taxon>Agaricomycetes</taxon>
        <taxon>Polyporales</taxon>
        <taxon>Irpicaceae</taxon>
        <taxon>Irpex</taxon>
    </lineage>
</organism>
<name>A0ACB8TM67_9APHY</name>
<gene>
    <name evidence="1" type="ORF">BDY19DRAFT_776717</name>
</gene>
<dbReference type="Proteomes" id="UP001055072">
    <property type="component" value="Unassembled WGS sequence"/>
</dbReference>
<comment type="caution">
    <text evidence="1">The sequence shown here is derived from an EMBL/GenBank/DDBJ whole genome shotgun (WGS) entry which is preliminary data.</text>
</comment>
<protein>
    <submittedName>
        <fullName evidence="1">Alpha/Beta hydrolase protein</fullName>
    </submittedName>
</protein>
<evidence type="ECO:0000313" key="1">
    <source>
        <dbReference type="EMBL" id="KAI0083105.1"/>
    </source>
</evidence>
<evidence type="ECO:0000313" key="2">
    <source>
        <dbReference type="Proteomes" id="UP001055072"/>
    </source>
</evidence>
<accession>A0ACB8TM67</accession>
<dbReference type="EMBL" id="MU274996">
    <property type="protein sequence ID" value="KAI0083105.1"/>
    <property type="molecule type" value="Genomic_DNA"/>
</dbReference>